<reference evidence="2" key="2">
    <citation type="journal article" date="2022" name="Microb. Genom.">
        <title>A chromosome-scale genome assembly of the tomato pathogen Cladosporium fulvum reveals a compartmentalized genome architecture and the presence of a dispensable chromosome.</title>
        <authorList>
            <person name="Zaccaron A.Z."/>
            <person name="Chen L.H."/>
            <person name="Samaras A."/>
            <person name="Stergiopoulos I."/>
        </authorList>
    </citation>
    <scope>NUCLEOTIDE SEQUENCE</scope>
    <source>
        <strain evidence="2">Race5_Kim</strain>
    </source>
</reference>
<proteinExistence type="predicted"/>
<evidence type="ECO:0000256" key="1">
    <source>
        <dbReference type="SAM" id="MobiDB-lite"/>
    </source>
</evidence>
<organism evidence="2 3">
    <name type="scientific">Passalora fulva</name>
    <name type="common">Tomato leaf mold</name>
    <name type="synonym">Cladosporium fulvum</name>
    <dbReference type="NCBI Taxonomy" id="5499"/>
    <lineage>
        <taxon>Eukaryota</taxon>
        <taxon>Fungi</taxon>
        <taxon>Dikarya</taxon>
        <taxon>Ascomycota</taxon>
        <taxon>Pezizomycotina</taxon>
        <taxon>Dothideomycetes</taxon>
        <taxon>Dothideomycetidae</taxon>
        <taxon>Mycosphaerellales</taxon>
        <taxon>Mycosphaerellaceae</taxon>
        <taxon>Fulvia</taxon>
    </lineage>
</organism>
<evidence type="ECO:0000313" key="2">
    <source>
        <dbReference type="EMBL" id="UJO14749.1"/>
    </source>
</evidence>
<feature type="region of interest" description="Disordered" evidence="1">
    <location>
        <begin position="301"/>
        <end position="364"/>
    </location>
</feature>
<gene>
    <name evidence="2" type="ORF">CLAFUR5_08643</name>
</gene>
<name>A0A9Q8LCA2_PASFU</name>
<protein>
    <submittedName>
        <fullName evidence="2">Uncharacterized protein</fullName>
    </submittedName>
</protein>
<sequence length="364" mass="40036">MTSAFALALGAKPRATTSGSEEGSHRRWGGLELPEATPVPDRMRIASSFSRQYAAVQTFVKGAGLSMTGKTRAILDAVLRETAATHPKLISDNALNELQAIGHVSIEQSLSVLSSVLASEETAVRLDYCTLFGDLCEVGDEIRVAVQESLEGFHEIESFTNVHEPHEVVFEIFRIAAKREALLLENQKPYWPDVLKICAAIFTRHISTERSRLLDEAKAPITPGSVVVTEQWSETSKVSAKGLKLRLKGSELTMTDDGLSDHERDLRATKQIHMKHFQKWQNQGIDFEVQASMAWDILQQQKNQAEREKAGKAGDMSASQKKNAARKRAKAKAAESKATEDDQASEKLRGEPTEGDIPAPDSSD</sequence>
<feature type="region of interest" description="Disordered" evidence="1">
    <location>
        <begin position="8"/>
        <end position="34"/>
    </location>
</feature>
<evidence type="ECO:0000313" key="3">
    <source>
        <dbReference type="Proteomes" id="UP000756132"/>
    </source>
</evidence>
<feature type="compositionally biased region" description="Basic and acidic residues" evidence="1">
    <location>
        <begin position="332"/>
        <end position="352"/>
    </location>
</feature>
<dbReference type="KEGG" id="ffu:CLAFUR5_08643"/>
<dbReference type="EMBL" id="CP090165">
    <property type="protein sequence ID" value="UJO14749.1"/>
    <property type="molecule type" value="Genomic_DNA"/>
</dbReference>
<dbReference type="Proteomes" id="UP000756132">
    <property type="component" value="Chromosome 3"/>
</dbReference>
<reference evidence="2" key="1">
    <citation type="submission" date="2021-12" db="EMBL/GenBank/DDBJ databases">
        <authorList>
            <person name="Zaccaron A."/>
            <person name="Stergiopoulos I."/>
        </authorList>
    </citation>
    <scope>NUCLEOTIDE SEQUENCE</scope>
    <source>
        <strain evidence="2">Race5_Kim</strain>
    </source>
</reference>
<dbReference type="AlphaFoldDB" id="A0A9Q8LCA2"/>
<dbReference type="GeneID" id="71988521"/>
<accession>A0A9Q8LCA2</accession>
<keyword evidence="3" id="KW-1185">Reference proteome</keyword>
<dbReference type="RefSeq" id="XP_047759115.1">
    <property type="nucleotide sequence ID" value="XM_047907791.1"/>
</dbReference>